<dbReference type="Proteomes" id="UP001375240">
    <property type="component" value="Unassembled WGS sequence"/>
</dbReference>
<comment type="caution">
    <text evidence="3">The sequence shown here is derived from an EMBL/GenBank/DDBJ whole genome shotgun (WGS) entry which is preliminary data.</text>
</comment>
<feature type="region of interest" description="Disordered" evidence="1">
    <location>
        <begin position="251"/>
        <end position="277"/>
    </location>
</feature>
<dbReference type="GO" id="GO:0090656">
    <property type="term" value="P:t-circle formation"/>
    <property type="evidence" value="ECO:0007669"/>
    <property type="project" value="TreeGrafter"/>
</dbReference>
<dbReference type="AlphaFoldDB" id="A0AAV9UFR9"/>
<evidence type="ECO:0000313" key="3">
    <source>
        <dbReference type="EMBL" id="KAK6341011.1"/>
    </source>
</evidence>
<dbReference type="InterPro" id="IPR020588">
    <property type="entry name" value="RecA_ATP-bd"/>
</dbReference>
<organism evidence="3 4">
    <name type="scientific">Orbilia brochopaga</name>
    <dbReference type="NCBI Taxonomy" id="3140254"/>
    <lineage>
        <taxon>Eukaryota</taxon>
        <taxon>Fungi</taxon>
        <taxon>Dikarya</taxon>
        <taxon>Ascomycota</taxon>
        <taxon>Pezizomycotina</taxon>
        <taxon>Orbiliomycetes</taxon>
        <taxon>Orbiliales</taxon>
        <taxon>Orbiliaceae</taxon>
        <taxon>Orbilia</taxon>
    </lineage>
</organism>
<feature type="region of interest" description="Disordered" evidence="1">
    <location>
        <begin position="324"/>
        <end position="359"/>
    </location>
</feature>
<feature type="compositionally biased region" description="Low complexity" evidence="1">
    <location>
        <begin position="334"/>
        <end position="343"/>
    </location>
</feature>
<sequence>MTDILTLLPNIYTTTPQLRSLLDRHSPAFDACSITTVDLVTLDPRTICQRARISLNDVNRIVECVRDALNSETLGPAVVAARSATNSSGGKGRGRGKKGPVVGGTSGRNMAALGRAQEFLGVGDAGVDALLSGGVMTGSVTEIVGESGVGKTQMLLRLCFAVQQPPHNRSAIYICTESQISTKRMAGMLAQLQRLEVPGYQNLSLDRIQTAMCQYLDTLEHIVRYQLPVAIDRFNVGLVIVDSIAANFRVDDDDENDADSTATPKPKGKNKGKNRANKLARRAGDIVRLGTCLKEMAVRKNIAIVVANQVSDVFEPYRRYNNNNTLFTDRSHGPSSTPGIPSSSMPPPSSSLDPTTASQYATNPADDDLLLTYDYQARWFTGWGDIDNNTAEALAAAAGKLKTPALGMAWTNLLDARIALVKGTFGRAAQSHSAGVDSSAAAAAGEQEWEEYTRRWMKVVFAPWAGSGVPLEYEIWEGGVRSLKDEGRG</sequence>
<dbReference type="InterPro" id="IPR027417">
    <property type="entry name" value="P-loop_NTPase"/>
</dbReference>
<evidence type="ECO:0000256" key="1">
    <source>
        <dbReference type="SAM" id="MobiDB-lite"/>
    </source>
</evidence>
<dbReference type="GO" id="GO:0005657">
    <property type="term" value="C:replication fork"/>
    <property type="evidence" value="ECO:0007669"/>
    <property type="project" value="TreeGrafter"/>
</dbReference>
<dbReference type="PANTHER" id="PTHR46487:SF1">
    <property type="entry name" value="DNA REPAIR PROTEIN XRCC3"/>
    <property type="match status" value="1"/>
</dbReference>
<dbReference type="GO" id="GO:0071140">
    <property type="term" value="P:resolution of mitotic recombination intermediates"/>
    <property type="evidence" value="ECO:0007669"/>
    <property type="project" value="TreeGrafter"/>
</dbReference>
<evidence type="ECO:0000259" key="2">
    <source>
        <dbReference type="PROSITE" id="PS50162"/>
    </source>
</evidence>
<dbReference type="PROSITE" id="PS50162">
    <property type="entry name" value="RECA_2"/>
    <property type="match status" value="1"/>
</dbReference>
<proteinExistence type="predicted"/>
<dbReference type="SUPFAM" id="SSF52540">
    <property type="entry name" value="P-loop containing nucleoside triphosphate hydrolases"/>
    <property type="match status" value="1"/>
</dbReference>
<dbReference type="SMART" id="SM00382">
    <property type="entry name" value="AAA"/>
    <property type="match status" value="1"/>
</dbReference>
<dbReference type="GO" id="GO:0140664">
    <property type="term" value="F:ATP-dependent DNA damage sensor activity"/>
    <property type="evidence" value="ECO:0007669"/>
    <property type="project" value="InterPro"/>
</dbReference>
<evidence type="ECO:0000313" key="4">
    <source>
        <dbReference type="Proteomes" id="UP001375240"/>
    </source>
</evidence>
<dbReference type="GO" id="GO:0005524">
    <property type="term" value="F:ATP binding"/>
    <property type="evidence" value="ECO:0007669"/>
    <property type="project" value="InterPro"/>
</dbReference>
<dbReference type="InterPro" id="IPR013632">
    <property type="entry name" value="Rad51_C"/>
</dbReference>
<dbReference type="EMBL" id="JAVHNQ010000008">
    <property type="protein sequence ID" value="KAK6341011.1"/>
    <property type="molecule type" value="Genomic_DNA"/>
</dbReference>
<dbReference type="GO" id="GO:0045003">
    <property type="term" value="P:double-strand break repair via synthesis-dependent strand annealing"/>
    <property type="evidence" value="ECO:0007669"/>
    <property type="project" value="TreeGrafter"/>
</dbReference>
<dbReference type="GO" id="GO:0033065">
    <property type="term" value="C:Rad51C-XRCC3 complex"/>
    <property type="evidence" value="ECO:0007669"/>
    <property type="project" value="TreeGrafter"/>
</dbReference>
<feature type="domain" description="RecA family profile 1" evidence="2">
    <location>
        <begin position="116"/>
        <end position="310"/>
    </location>
</feature>
<accession>A0AAV9UFR9</accession>
<dbReference type="GO" id="GO:0061982">
    <property type="term" value="P:meiosis I cell cycle process"/>
    <property type="evidence" value="ECO:0007669"/>
    <property type="project" value="UniProtKB-ARBA"/>
</dbReference>
<reference evidence="3 4" key="1">
    <citation type="submission" date="2019-10" db="EMBL/GenBank/DDBJ databases">
        <authorList>
            <person name="Palmer J.M."/>
        </authorList>
    </citation>
    <scope>NUCLEOTIDE SEQUENCE [LARGE SCALE GENOMIC DNA]</scope>
    <source>
        <strain evidence="3 4">TWF696</strain>
    </source>
</reference>
<dbReference type="Gene3D" id="3.40.50.300">
    <property type="entry name" value="P-loop containing nucleotide triphosphate hydrolases"/>
    <property type="match status" value="1"/>
</dbReference>
<keyword evidence="4" id="KW-1185">Reference proteome</keyword>
<dbReference type="GO" id="GO:0000400">
    <property type="term" value="F:four-way junction DNA binding"/>
    <property type="evidence" value="ECO:0007669"/>
    <property type="project" value="TreeGrafter"/>
</dbReference>
<feature type="compositionally biased region" description="Basic residues" evidence="1">
    <location>
        <begin position="266"/>
        <end position="277"/>
    </location>
</feature>
<name>A0AAV9UFR9_9PEZI</name>
<gene>
    <name evidence="3" type="ORF">TWF696_009323</name>
</gene>
<feature type="region of interest" description="Disordered" evidence="1">
    <location>
        <begin position="83"/>
        <end position="106"/>
    </location>
</feature>
<dbReference type="Pfam" id="PF08423">
    <property type="entry name" value="Rad51"/>
    <property type="match status" value="1"/>
</dbReference>
<dbReference type="InterPro" id="IPR003593">
    <property type="entry name" value="AAA+_ATPase"/>
</dbReference>
<dbReference type="GO" id="GO:0000722">
    <property type="term" value="P:telomere maintenance via recombination"/>
    <property type="evidence" value="ECO:0007669"/>
    <property type="project" value="TreeGrafter"/>
</dbReference>
<dbReference type="PANTHER" id="PTHR46487">
    <property type="entry name" value="DNA REPAIR PROTEIN XRCC3"/>
    <property type="match status" value="1"/>
</dbReference>
<protein>
    <recommendedName>
        <fullName evidence="2">RecA family profile 1 domain-containing protein</fullName>
    </recommendedName>
</protein>